<name>A0ABM3MD23_GALME</name>
<dbReference type="InterPro" id="IPR001611">
    <property type="entry name" value="Leu-rich_rpt"/>
</dbReference>
<keyword evidence="8 11" id="KW-0472">Membrane</keyword>
<feature type="signal peptide" evidence="12">
    <location>
        <begin position="1"/>
        <end position="16"/>
    </location>
</feature>
<dbReference type="SMART" id="SM00255">
    <property type="entry name" value="TIR"/>
    <property type="match status" value="1"/>
</dbReference>
<evidence type="ECO:0000256" key="3">
    <source>
        <dbReference type="ARBA" id="ARBA00022614"/>
    </source>
</evidence>
<evidence type="ECO:0000313" key="15">
    <source>
        <dbReference type="RefSeq" id="XP_052749035.1"/>
    </source>
</evidence>
<evidence type="ECO:0000256" key="5">
    <source>
        <dbReference type="ARBA" id="ARBA00022729"/>
    </source>
</evidence>
<dbReference type="GeneID" id="113518661"/>
<evidence type="ECO:0000256" key="6">
    <source>
        <dbReference type="ARBA" id="ARBA00022737"/>
    </source>
</evidence>
<evidence type="ECO:0000256" key="1">
    <source>
        <dbReference type="ARBA" id="ARBA00004167"/>
    </source>
</evidence>
<dbReference type="Gene3D" id="3.40.50.10140">
    <property type="entry name" value="Toll/interleukin-1 receptor homology (TIR) domain"/>
    <property type="match status" value="1"/>
</dbReference>
<feature type="domain" description="TIR" evidence="13">
    <location>
        <begin position="603"/>
        <end position="742"/>
    </location>
</feature>
<keyword evidence="7 11" id="KW-1133">Transmembrane helix</keyword>
<evidence type="ECO:0000259" key="13">
    <source>
        <dbReference type="PROSITE" id="PS50104"/>
    </source>
</evidence>
<evidence type="ECO:0000256" key="12">
    <source>
        <dbReference type="SAM" id="SignalP"/>
    </source>
</evidence>
<comment type="subcellular location">
    <subcellularLocation>
        <location evidence="1">Membrane</location>
        <topology evidence="1">Single-pass membrane protein</topology>
    </subcellularLocation>
</comment>
<dbReference type="PANTHER" id="PTHR24365:SF530">
    <property type="entry name" value="MSTPROX-RELATED"/>
    <property type="match status" value="1"/>
</dbReference>
<comment type="similarity">
    <text evidence="2">Belongs to the Toll-like receptor family.</text>
</comment>
<feature type="transmembrane region" description="Helical" evidence="11">
    <location>
        <begin position="551"/>
        <end position="571"/>
    </location>
</feature>
<keyword evidence="5 12" id="KW-0732">Signal</keyword>
<keyword evidence="14" id="KW-1185">Reference proteome</keyword>
<dbReference type="InterPro" id="IPR003591">
    <property type="entry name" value="Leu-rich_rpt_typical-subtyp"/>
</dbReference>
<accession>A0ABM3MD23</accession>
<dbReference type="RefSeq" id="XP_052749035.1">
    <property type="nucleotide sequence ID" value="XM_052893075.1"/>
</dbReference>
<dbReference type="Pfam" id="PF13676">
    <property type="entry name" value="TIR_2"/>
    <property type="match status" value="1"/>
</dbReference>
<reference evidence="15" key="1">
    <citation type="submission" date="2025-08" db="UniProtKB">
        <authorList>
            <consortium name="RefSeq"/>
        </authorList>
    </citation>
    <scope>IDENTIFICATION</scope>
    <source>
        <tissue evidence="15">Whole larvae</tissue>
    </source>
</reference>
<dbReference type="Gene3D" id="3.80.10.10">
    <property type="entry name" value="Ribonuclease Inhibitor"/>
    <property type="match status" value="2"/>
</dbReference>
<keyword evidence="3" id="KW-0433">Leucine-rich repeat</keyword>
<dbReference type="PROSITE" id="PS50104">
    <property type="entry name" value="TIR"/>
    <property type="match status" value="1"/>
</dbReference>
<feature type="chain" id="PRO_5046845746" evidence="12">
    <location>
        <begin position="17"/>
        <end position="755"/>
    </location>
</feature>
<dbReference type="PANTHER" id="PTHR24365">
    <property type="entry name" value="TOLL-LIKE RECEPTOR"/>
    <property type="match status" value="1"/>
</dbReference>
<dbReference type="InterPro" id="IPR035897">
    <property type="entry name" value="Toll_tir_struct_dom_sf"/>
</dbReference>
<evidence type="ECO:0000256" key="11">
    <source>
        <dbReference type="SAM" id="Phobius"/>
    </source>
</evidence>
<dbReference type="SUPFAM" id="SSF52200">
    <property type="entry name" value="Toll/Interleukin receptor TIR domain"/>
    <property type="match status" value="1"/>
</dbReference>
<sequence>MILKILVFCCILPAIALPKDPTVCLTGYMTDVQKWVDEFGTLTVEPNELDRSIDLSTNTNVVTMLQKNLQSPYRSNADIRYLSLARCNLERVPPVFDQRDTNGRPLRQTVEYLTLYGNNFKDISAPGVQYDIMLNATDVVETHLEYAKFGEKSIWSTGFQYTTFAVLREFDLRACSIEFINGLIFKGMPNLEALYLGENNIKYIHGKAFVGLNNLIHLDLSRNKAYDKNGGLTSVTMESADLFERMSKLRSLDLSFTEMGRNVRVLSGLGKEFQRLSLCGSKVRSVPEKALSGTSMKYLDISGNYGILENSNILAGLEDTLEILYANEVGFEHFHYLYKFSKLEVLKLTNNEVMLITKRVVASLTSLKVLDLERNRFGSWIPPIFSTMPNLRFLSLKDNNLNLISAEIIDDIANISYVSLSGNNVVCNCHSREFIDLAARNDNEQKQTLIDLSIHTDNNTLKAIDYHIAESEFNSMIELRANISTICDTEKCKKYYVDRDHRFLIIDYDIHSYVCFHEYKNRFMSFINVKTCKDWQRSLEKVRNLDTSTNLVLLLTLPTTLLLLLLIIFIYRRKFGYFFVTMRNSATLSLISRTDINEEGKIYNYDVFVSYCNGDRNWMLDHLLPHLETECSVSVCLHERDFQVGLSILENIVSCMDRSRTIMLVISKQFLRSQWCQFEMHLAQHRLLETRREDLILVLLEEIPRSLRPTTLHYLMLTKTYIVWPKVSSEQTVFWKRLKKSLVVQQRKYKNTTLA</sequence>
<evidence type="ECO:0000313" key="14">
    <source>
        <dbReference type="Proteomes" id="UP001652740"/>
    </source>
</evidence>
<evidence type="ECO:0000256" key="2">
    <source>
        <dbReference type="ARBA" id="ARBA00009634"/>
    </source>
</evidence>
<dbReference type="Pfam" id="PF13855">
    <property type="entry name" value="LRR_8"/>
    <property type="match status" value="1"/>
</dbReference>
<keyword evidence="6" id="KW-0677">Repeat</keyword>
<gene>
    <name evidence="15" type="primary">LOC113518661</name>
</gene>
<proteinExistence type="inferred from homology"/>
<keyword evidence="9" id="KW-0675">Receptor</keyword>
<evidence type="ECO:0000256" key="8">
    <source>
        <dbReference type="ARBA" id="ARBA00023136"/>
    </source>
</evidence>
<dbReference type="SMART" id="SM00369">
    <property type="entry name" value="LRR_TYP"/>
    <property type="match status" value="4"/>
</dbReference>
<dbReference type="Proteomes" id="UP001652740">
    <property type="component" value="Unplaced"/>
</dbReference>
<organism evidence="14 15">
    <name type="scientific">Galleria mellonella</name>
    <name type="common">Greater wax moth</name>
    <dbReference type="NCBI Taxonomy" id="7137"/>
    <lineage>
        <taxon>Eukaryota</taxon>
        <taxon>Metazoa</taxon>
        <taxon>Ecdysozoa</taxon>
        <taxon>Arthropoda</taxon>
        <taxon>Hexapoda</taxon>
        <taxon>Insecta</taxon>
        <taxon>Pterygota</taxon>
        <taxon>Neoptera</taxon>
        <taxon>Endopterygota</taxon>
        <taxon>Lepidoptera</taxon>
        <taxon>Glossata</taxon>
        <taxon>Ditrysia</taxon>
        <taxon>Pyraloidea</taxon>
        <taxon>Pyralidae</taxon>
        <taxon>Galleriinae</taxon>
        <taxon>Galleria</taxon>
    </lineage>
</organism>
<dbReference type="SUPFAM" id="SSF52058">
    <property type="entry name" value="L domain-like"/>
    <property type="match status" value="1"/>
</dbReference>
<dbReference type="InterPro" id="IPR000157">
    <property type="entry name" value="TIR_dom"/>
</dbReference>
<keyword evidence="4 11" id="KW-0812">Transmembrane</keyword>
<keyword evidence="10" id="KW-0325">Glycoprotein</keyword>
<evidence type="ECO:0000256" key="10">
    <source>
        <dbReference type="ARBA" id="ARBA00023180"/>
    </source>
</evidence>
<evidence type="ECO:0000256" key="7">
    <source>
        <dbReference type="ARBA" id="ARBA00022989"/>
    </source>
</evidence>
<evidence type="ECO:0000256" key="9">
    <source>
        <dbReference type="ARBA" id="ARBA00023170"/>
    </source>
</evidence>
<evidence type="ECO:0000256" key="4">
    <source>
        <dbReference type="ARBA" id="ARBA00022692"/>
    </source>
</evidence>
<dbReference type="PRINTS" id="PR01537">
    <property type="entry name" value="INTRLKN1R1F"/>
</dbReference>
<dbReference type="InterPro" id="IPR032675">
    <property type="entry name" value="LRR_dom_sf"/>
</dbReference>
<dbReference type="Pfam" id="PF00560">
    <property type="entry name" value="LRR_1"/>
    <property type="match status" value="1"/>
</dbReference>
<protein>
    <submittedName>
        <fullName evidence="15">Toll-like receptor 13</fullName>
    </submittedName>
</protein>